<dbReference type="SUPFAM" id="SSF47413">
    <property type="entry name" value="lambda repressor-like DNA-binding domains"/>
    <property type="match status" value="1"/>
</dbReference>
<keyword evidence="4" id="KW-0804">Transcription</keyword>
<dbReference type="CDD" id="cd00093">
    <property type="entry name" value="HTH_XRE"/>
    <property type="match status" value="1"/>
</dbReference>
<dbReference type="InterPro" id="IPR050807">
    <property type="entry name" value="TransReg_Diox_bact_type"/>
</dbReference>
<proteinExistence type="inferred from homology"/>
<keyword evidence="3" id="KW-0238">DNA-binding</keyword>
<dbReference type="GO" id="GO:0005829">
    <property type="term" value="C:cytosol"/>
    <property type="evidence" value="ECO:0007669"/>
    <property type="project" value="TreeGrafter"/>
</dbReference>
<name>A0A918SCW8_9HYPH</name>
<keyword evidence="2" id="KW-0805">Transcription regulation</keyword>
<organism evidence="6 7">
    <name type="scientific">Devosia pacifica</name>
    <dbReference type="NCBI Taxonomy" id="1335967"/>
    <lineage>
        <taxon>Bacteria</taxon>
        <taxon>Pseudomonadati</taxon>
        <taxon>Pseudomonadota</taxon>
        <taxon>Alphaproteobacteria</taxon>
        <taxon>Hyphomicrobiales</taxon>
        <taxon>Devosiaceae</taxon>
        <taxon>Devosia</taxon>
    </lineage>
</organism>
<reference evidence="6" key="1">
    <citation type="journal article" date="2014" name="Int. J. Syst. Evol. Microbiol.">
        <title>Complete genome sequence of Corynebacterium casei LMG S-19264T (=DSM 44701T), isolated from a smear-ripened cheese.</title>
        <authorList>
            <consortium name="US DOE Joint Genome Institute (JGI-PGF)"/>
            <person name="Walter F."/>
            <person name="Albersmeier A."/>
            <person name="Kalinowski J."/>
            <person name="Ruckert C."/>
        </authorList>
    </citation>
    <scope>NUCLEOTIDE SEQUENCE</scope>
    <source>
        <strain evidence="6">KCTC 32437</strain>
    </source>
</reference>
<comment type="caution">
    <text evidence="6">The sequence shown here is derived from an EMBL/GenBank/DDBJ whole genome shotgun (WGS) entry which is preliminary data.</text>
</comment>
<dbReference type="PROSITE" id="PS50943">
    <property type="entry name" value="HTH_CROC1"/>
    <property type="match status" value="1"/>
</dbReference>
<dbReference type="Pfam" id="PF09856">
    <property type="entry name" value="ScfRs"/>
    <property type="match status" value="1"/>
</dbReference>
<dbReference type="AlphaFoldDB" id="A0A918SCW8"/>
<dbReference type="RefSeq" id="WP_189427072.1">
    <property type="nucleotide sequence ID" value="NZ_BMZE01000004.1"/>
</dbReference>
<evidence type="ECO:0000256" key="1">
    <source>
        <dbReference type="ARBA" id="ARBA00007227"/>
    </source>
</evidence>
<dbReference type="PANTHER" id="PTHR46797">
    <property type="entry name" value="HTH-TYPE TRANSCRIPTIONAL REGULATOR"/>
    <property type="match status" value="1"/>
</dbReference>
<dbReference type="SMART" id="SM00530">
    <property type="entry name" value="HTH_XRE"/>
    <property type="match status" value="1"/>
</dbReference>
<evidence type="ECO:0000313" key="7">
    <source>
        <dbReference type="Proteomes" id="UP000646579"/>
    </source>
</evidence>
<dbReference type="GO" id="GO:0003700">
    <property type="term" value="F:DNA-binding transcription factor activity"/>
    <property type="evidence" value="ECO:0007669"/>
    <property type="project" value="TreeGrafter"/>
</dbReference>
<dbReference type="InterPro" id="IPR001387">
    <property type="entry name" value="Cro/C1-type_HTH"/>
</dbReference>
<dbReference type="GO" id="GO:0003677">
    <property type="term" value="F:DNA binding"/>
    <property type="evidence" value="ECO:0007669"/>
    <property type="project" value="UniProtKB-KW"/>
</dbReference>
<dbReference type="Pfam" id="PF01381">
    <property type="entry name" value="HTH_3"/>
    <property type="match status" value="1"/>
</dbReference>
<dbReference type="Gene3D" id="1.10.260.40">
    <property type="entry name" value="lambda repressor-like DNA-binding domains"/>
    <property type="match status" value="1"/>
</dbReference>
<dbReference type="PANTHER" id="PTHR46797:SF23">
    <property type="entry name" value="HTH-TYPE TRANSCRIPTIONAL REGULATOR SUTR"/>
    <property type="match status" value="1"/>
</dbReference>
<gene>
    <name evidence="6" type="ORF">GCM10007989_34900</name>
</gene>
<reference evidence="6" key="2">
    <citation type="submission" date="2020-09" db="EMBL/GenBank/DDBJ databases">
        <authorList>
            <person name="Sun Q."/>
            <person name="Kim S."/>
        </authorList>
    </citation>
    <scope>NUCLEOTIDE SEQUENCE</scope>
    <source>
        <strain evidence="6">KCTC 32437</strain>
    </source>
</reference>
<dbReference type="InterPro" id="IPR010982">
    <property type="entry name" value="Lambda_DNA-bd_dom_sf"/>
</dbReference>
<protein>
    <submittedName>
        <fullName evidence="6">Cro/Cl family transcriptional regulator</fullName>
    </submittedName>
</protein>
<dbReference type="InterPro" id="IPR010359">
    <property type="entry name" value="IrrE_HExxH"/>
</dbReference>
<evidence type="ECO:0000256" key="3">
    <source>
        <dbReference type="ARBA" id="ARBA00023125"/>
    </source>
</evidence>
<evidence type="ECO:0000313" key="6">
    <source>
        <dbReference type="EMBL" id="GHA35896.1"/>
    </source>
</evidence>
<sequence length="528" mass="57653">MRAPIGLRISTRRKALEQSQAGLARQVGISPSYLNLIEANKREVGGTLLRRIAEHLGIDVGDLTGESEHRLIHELEEALADPVLRNAGLPHDAAHALVAQNPAVAQALVTLYRAYASASATADAYAHRLRTDPLLSELLHQVLSGITGVRSSAEILEDVPDLDEPERDRFIAAIGRETRTLSEVARNLIGQFDNASETSRSALPRRELDDLIFASDNHFPALEAAAESLRAEIDATGPFGEETLVGMLEAQHGICVVRGVREGRDARGYPAQYGFDEDSRAFWFRNTTTYATRQFQLARLFGEIRSPGVLDQAIQSPILTSNASRSAARRALSSYLAGALVFPYLDFFQSAEAARYDIDTLRERYSASFEQVAHRLVTLRHPRGAGVPFGFLRSDPAGRLTKHFPLPGLLLPSSGHACPLWAIFTAFRTPDSTVRQVVQFSSGSRYMFIARTTSKRVAGFSDQAMPISVMLACDVLHADRTVYGDGLDLADARADVPVGPACRLCTRIDCPSRQEPALTPSGADEGRL</sequence>
<feature type="domain" description="HTH cro/C1-type" evidence="5">
    <location>
        <begin position="9"/>
        <end position="63"/>
    </location>
</feature>
<dbReference type="Proteomes" id="UP000646579">
    <property type="component" value="Unassembled WGS sequence"/>
</dbReference>
<evidence type="ECO:0000256" key="4">
    <source>
        <dbReference type="ARBA" id="ARBA00023163"/>
    </source>
</evidence>
<evidence type="ECO:0000259" key="5">
    <source>
        <dbReference type="PROSITE" id="PS50943"/>
    </source>
</evidence>
<comment type="similarity">
    <text evidence="1">Belongs to the short-chain fatty acyl-CoA assimilation regulator (ScfR) family.</text>
</comment>
<dbReference type="EMBL" id="BMZE01000004">
    <property type="protein sequence ID" value="GHA35896.1"/>
    <property type="molecule type" value="Genomic_DNA"/>
</dbReference>
<dbReference type="Pfam" id="PF06114">
    <property type="entry name" value="Peptidase_M78"/>
    <property type="match status" value="1"/>
</dbReference>
<accession>A0A918SCW8</accession>
<keyword evidence="7" id="KW-1185">Reference proteome</keyword>
<dbReference type="InterPro" id="IPR018653">
    <property type="entry name" value="ScfR_C"/>
</dbReference>
<evidence type="ECO:0000256" key="2">
    <source>
        <dbReference type="ARBA" id="ARBA00023015"/>
    </source>
</evidence>